<dbReference type="InParanoid" id="A0A7M7N4L1"/>
<dbReference type="CDD" id="cd11583">
    <property type="entry name" value="Orc6_mid"/>
    <property type="match status" value="1"/>
</dbReference>
<dbReference type="Gene3D" id="1.10.472.10">
    <property type="entry name" value="Cyclin-like"/>
    <property type="match status" value="1"/>
</dbReference>
<dbReference type="Proteomes" id="UP000007110">
    <property type="component" value="Unassembled WGS sequence"/>
</dbReference>
<comment type="similarity">
    <text evidence="2">Belongs to the ORC6 family.</text>
</comment>
<dbReference type="PANTHER" id="PTHR13394:SF0">
    <property type="entry name" value="ORIGIN RECOGNITION COMPLEX SUBUNIT 6"/>
    <property type="match status" value="1"/>
</dbReference>
<keyword evidence="5" id="KW-0235">DNA replication</keyword>
<evidence type="ECO:0000256" key="3">
    <source>
        <dbReference type="ARBA" id="ARBA00022499"/>
    </source>
</evidence>
<evidence type="ECO:0000256" key="1">
    <source>
        <dbReference type="ARBA" id="ARBA00004123"/>
    </source>
</evidence>
<evidence type="ECO:0000256" key="9">
    <source>
        <dbReference type="ARBA" id="ARBA00062917"/>
    </source>
</evidence>
<dbReference type="CTD" id="23594"/>
<evidence type="ECO:0000256" key="10">
    <source>
        <dbReference type="ARBA" id="ARBA00069654"/>
    </source>
</evidence>
<dbReference type="KEGG" id="spu:588540"/>
<dbReference type="EnsemblMetazoa" id="XM_030975321">
    <property type="protein sequence ID" value="XP_030831181"/>
    <property type="gene ID" value="LOC588540"/>
</dbReference>
<dbReference type="InterPro" id="IPR054113">
    <property type="entry name" value="ORC6_cyclin-like_2nd"/>
</dbReference>
<dbReference type="FunFam" id="1.10.472.10:FF:000054">
    <property type="entry name" value="origin recognition complex subunit 6"/>
    <property type="match status" value="1"/>
</dbReference>
<evidence type="ECO:0000259" key="13">
    <source>
        <dbReference type="Pfam" id="PF21913"/>
    </source>
</evidence>
<dbReference type="Pfam" id="PF21913">
    <property type="entry name" value="ORC6_2nd"/>
    <property type="match status" value="1"/>
</dbReference>
<evidence type="ECO:0000256" key="11">
    <source>
        <dbReference type="SAM" id="MobiDB-lite"/>
    </source>
</evidence>
<reference evidence="14" key="2">
    <citation type="submission" date="2021-01" db="UniProtKB">
        <authorList>
            <consortium name="EnsemblMetazoa"/>
        </authorList>
    </citation>
    <scope>IDENTIFICATION</scope>
</reference>
<feature type="domain" description="ORC6 second cyclin-like" evidence="13">
    <location>
        <begin position="94"/>
        <end position="183"/>
    </location>
</feature>
<keyword evidence="4" id="KW-0597">Phosphoprotein</keyword>
<dbReference type="OMA" id="RKSHYLN"/>
<evidence type="ECO:0000256" key="6">
    <source>
        <dbReference type="ARBA" id="ARBA00022843"/>
    </source>
</evidence>
<evidence type="ECO:0000256" key="5">
    <source>
        <dbReference type="ARBA" id="ARBA00022705"/>
    </source>
</evidence>
<feature type="region of interest" description="Disordered" evidence="11">
    <location>
        <begin position="189"/>
        <end position="251"/>
    </location>
</feature>
<name>A0A7M7N4L1_STRPU</name>
<evidence type="ECO:0000256" key="7">
    <source>
        <dbReference type="ARBA" id="ARBA00023125"/>
    </source>
</evidence>
<dbReference type="PANTHER" id="PTHR13394">
    <property type="entry name" value="ORIGIN RECOGNITION COMPLEX SUBUNIT 6"/>
    <property type="match status" value="1"/>
</dbReference>
<comment type="subunit">
    <text evidence="9">Component of ORC, a complex composed of at least 6 subunits: ORC1, ORC2, ORC3, ORC4, ORC5 and ORC6. ORC is regulated in a cell-cycle dependent manner. It is sequentially assembled at the exit from anaphase of mitosis and disassembled as cells enter S phase. Interacts with DBF4.</text>
</comment>
<keyword evidence="15" id="KW-1185">Reference proteome</keyword>
<dbReference type="Pfam" id="PF05460">
    <property type="entry name" value="ORC6"/>
    <property type="match status" value="1"/>
</dbReference>
<dbReference type="InterPro" id="IPR008721">
    <property type="entry name" value="ORC6_cyclin_first"/>
</dbReference>
<dbReference type="GO" id="GO:0003677">
    <property type="term" value="F:DNA binding"/>
    <property type="evidence" value="ECO:0007669"/>
    <property type="project" value="UniProtKB-KW"/>
</dbReference>
<organism evidence="14 15">
    <name type="scientific">Strongylocentrotus purpuratus</name>
    <name type="common">Purple sea urchin</name>
    <dbReference type="NCBI Taxonomy" id="7668"/>
    <lineage>
        <taxon>Eukaryota</taxon>
        <taxon>Metazoa</taxon>
        <taxon>Echinodermata</taxon>
        <taxon>Eleutherozoa</taxon>
        <taxon>Echinozoa</taxon>
        <taxon>Echinoidea</taxon>
        <taxon>Euechinoidea</taxon>
        <taxon>Echinacea</taxon>
        <taxon>Camarodonta</taxon>
        <taxon>Echinidea</taxon>
        <taxon>Strongylocentrotidae</taxon>
        <taxon>Strongylocentrotus</taxon>
    </lineage>
</organism>
<keyword evidence="3" id="KW-1017">Isopeptide bond</keyword>
<evidence type="ECO:0000313" key="14">
    <source>
        <dbReference type="EnsemblMetazoa" id="XP_030831181"/>
    </source>
</evidence>
<feature type="compositionally biased region" description="Basic and acidic residues" evidence="11">
    <location>
        <begin position="231"/>
        <end position="251"/>
    </location>
</feature>
<keyword evidence="6" id="KW-0832">Ubl conjugation</keyword>
<dbReference type="FunCoup" id="A0A7M7N4L1">
    <property type="interactions" value="234"/>
</dbReference>
<evidence type="ECO:0000259" key="12">
    <source>
        <dbReference type="Pfam" id="PF05460"/>
    </source>
</evidence>
<proteinExistence type="inferred from homology"/>
<comment type="subcellular location">
    <subcellularLocation>
        <location evidence="1">Nucleus</location>
    </subcellularLocation>
</comment>
<reference evidence="15" key="1">
    <citation type="submission" date="2015-02" db="EMBL/GenBank/DDBJ databases">
        <title>Genome sequencing for Strongylocentrotus purpuratus.</title>
        <authorList>
            <person name="Murali S."/>
            <person name="Liu Y."/>
            <person name="Vee V."/>
            <person name="English A."/>
            <person name="Wang M."/>
            <person name="Skinner E."/>
            <person name="Han Y."/>
            <person name="Muzny D.M."/>
            <person name="Worley K.C."/>
            <person name="Gibbs R.A."/>
        </authorList>
    </citation>
    <scope>NUCLEOTIDE SEQUENCE</scope>
</reference>
<evidence type="ECO:0000256" key="8">
    <source>
        <dbReference type="ARBA" id="ARBA00023242"/>
    </source>
</evidence>
<feature type="domain" description="ORC6 first cyclin-like" evidence="12">
    <location>
        <begin position="14"/>
        <end position="91"/>
    </location>
</feature>
<evidence type="ECO:0000256" key="4">
    <source>
        <dbReference type="ARBA" id="ARBA00022553"/>
    </source>
</evidence>
<keyword evidence="7" id="KW-0238">DNA-binding</keyword>
<dbReference type="GeneID" id="588540"/>
<keyword evidence="8" id="KW-0539">Nucleus</keyword>
<sequence length="251" mass="28121">MDNQAVKNLGLKIGISSAKILRRAQELNRLIQLRCTSFTLSGSCQAVMCFELAAAEHKHPINKESAVQLSGVNKKVYANSFKTLQTLLGLNPTVTIRDLAVQFGCVGVVEHANLVLQSYRKEFEEKASEASIDGVDFSKPLFSGAALYTICKRQKIKVDKTKLVEMTGVRRGTFDKLCAEMEKHATQIFGEKKSKQSKRHNSWMDDLERSFEDGVSPPKQSKSSQDSNSSKQDDYEEWKRRILEGAPDTDK</sequence>
<dbReference type="AlphaFoldDB" id="A0A7M7N4L1"/>
<dbReference type="InterPro" id="IPR020529">
    <property type="entry name" value="ORC6_met/pln"/>
</dbReference>
<feature type="compositionally biased region" description="Low complexity" evidence="11">
    <location>
        <begin position="216"/>
        <end position="230"/>
    </location>
</feature>
<dbReference type="RefSeq" id="XP_030831181.1">
    <property type="nucleotide sequence ID" value="XM_030975321.1"/>
</dbReference>
<dbReference type="GO" id="GO:0006270">
    <property type="term" value="P:DNA replication initiation"/>
    <property type="evidence" value="ECO:0000318"/>
    <property type="project" value="GO_Central"/>
</dbReference>
<evidence type="ECO:0000313" key="15">
    <source>
        <dbReference type="Proteomes" id="UP000007110"/>
    </source>
</evidence>
<dbReference type="OrthoDB" id="5552484at2759"/>
<accession>A0A7M7N4L1</accession>
<feature type="compositionally biased region" description="Basic and acidic residues" evidence="11">
    <location>
        <begin position="202"/>
        <end position="212"/>
    </location>
</feature>
<evidence type="ECO:0000256" key="2">
    <source>
        <dbReference type="ARBA" id="ARBA00010840"/>
    </source>
</evidence>
<dbReference type="GO" id="GO:0005664">
    <property type="term" value="C:nuclear origin of replication recognition complex"/>
    <property type="evidence" value="ECO:0000318"/>
    <property type="project" value="GO_Central"/>
</dbReference>
<protein>
    <recommendedName>
        <fullName evidence="10">Origin recognition complex subunit 6</fullName>
    </recommendedName>
</protein>